<dbReference type="RefSeq" id="WP_073272486.1">
    <property type="nucleotide sequence ID" value="NZ_FRAC01000006.1"/>
</dbReference>
<name>A0A1M6KGS6_9FIRM</name>
<dbReference type="EMBL" id="FRAC01000006">
    <property type="protein sequence ID" value="SHJ58164.1"/>
    <property type="molecule type" value="Genomic_DNA"/>
</dbReference>
<sequence>MGDNMDKRTDEYKKLNLDLEEHIVEKKELIYFESAELEEERLGHIKGYDIHNFDLAEQIEEVSSSVGDVVVKDINELQENYNGIKMVSKAVYKQIPLRLIKILFKLAEEMPVEYTQGTQIYFVSADNEGRQAIVMNRREPAYAKIYKCKYEVEKPTDTFKIIIESGIKYCCMYLDSEY</sequence>
<accession>A0A1M6KGS6</accession>
<organism evidence="1 2">
    <name type="scientific">Anaerocolumna jejuensis DSM 15929</name>
    <dbReference type="NCBI Taxonomy" id="1121322"/>
    <lineage>
        <taxon>Bacteria</taxon>
        <taxon>Bacillati</taxon>
        <taxon>Bacillota</taxon>
        <taxon>Clostridia</taxon>
        <taxon>Lachnospirales</taxon>
        <taxon>Lachnospiraceae</taxon>
        <taxon>Anaerocolumna</taxon>
    </lineage>
</organism>
<reference evidence="1 2" key="1">
    <citation type="submission" date="2016-11" db="EMBL/GenBank/DDBJ databases">
        <authorList>
            <person name="Jaros S."/>
            <person name="Januszkiewicz K."/>
            <person name="Wedrychowicz H."/>
        </authorList>
    </citation>
    <scope>NUCLEOTIDE SEQUENCE [LARGE SCALE GENOMIC DNA]</scope>
    <source>
        <strain evidence="1 2">DSM 15929</strain>
    </source>
</reference>
<keyword evidence="2" id="KW-1185">Reference proteome</keyword>
<gene>
    <name evidence="1" type="ORF">SAMN02745136_00448</name>
</gene>
<proteinExistence type="predicted"/>
<evidence type="ECO:0000313" key="2">
    <source>
        <dbReference type="Proteomes" id="UP000184386"/>
    </source>
</evidence>
<evidence type="ECO:0000313" key="1">
    <source>
        <dbReference type="EMBL" id="SHJ58164.1"/>
    </source>
</evidence>
<dbReference type="AlphaFoldDB" id="A0A1M6KGS6"/>
<dbReference type="Proteomes" id="UP000184386">
    <property type="component" value="Unassembled WGS sequence"/>
</dbReference>
<protein>
    <submittedName>
        <fullName evidence="1">Uncharacterized protein</fullName>
    </submittedName>
</protein>